<dbReference type="EMBL" id="BTSX01000002">
    <property type="protein sequence ID" value="GMS82910.1"/>
    <property type="molecule type" value="Genomic_DNA"/>
</dbReference>
<accession>A0AAV5SJ25</accession>
<reference evidence="1" key="1">
    <citation type="submission" date="2023-10" db="EMBL/GenBank/DDBJ databases">
        <title>Genome assembly of Pristionchus species.</title>
        <authorList>
            <person name="Yoshida K."/>
            <person name="Sommer R.J."/>
        </authorList>
    </citation>
    <scope>NUCLEOTIDE SEQUENCE</scope>
    <source>
        <strain evidence="1">RS0144</strain>
    </source>
</reference>
<dbReference type="Proteomes" id="UP001432027">
    <property type="component" value="Unassembled WGS sequence"/>
</dbReference>
<feature type="non-terminal residue" evidence="1">
    <location>
        <position position="184"/>
    </location>
</feature>
<evidence type="ECO:0000313" key="2">
    <source>
        <dbReference type="Proteomes" id="UP001432027"/>
    </source>
</evidence>
<evidence type="ECO:0000313" key="1">
    <source>
        <dbReference type="EMBL" id="GMS82910.1"/>
    </source>
</evidence>
<name>A0AAV5SJ25_9BILA</name>
<gene>
    <name evidence="1" type="ORF">PENTCL1PPCAC_5085</name>
</gene>
<dbReference type="AlphaFoldDB" id="A0AAV5SJ25"/>
<comment type="caution">
    <text evidence="1">The sequence shown here is derived from an EMBL/GenBank/DDBJ whole genome shotgun (WGS) entry which is preliminary data.</text>
</comment>
<sequence>MCRSYGMSEFRYSHHDLVRPLAQRVSSSAAEQLLREALEALATGAIAFESAVVSRIAKAAVLTRRLALLHALVLLRLARIAAKRGPILEACARKVRTIPPDAVTVPVRICLAQLITGLVIGTRTGGPRQRHDRAENHDEPQEHIDFSLKIGTSMIGANTRSAVGWSRSTLHSAHSIACPTAEGV</sequence>
<proteinExistence type="predicted"/>
<protein>
    <submittedName>
        <fullName evidence="1">Uncharacterized protein</fullName>
    </submittedName>
</protein>
<organism evidence="1 2">
    <name type="scientific">Pristionchus entomophagus</name>
    <dbReference type="NCBI Taxonomy" id="358040"/>
    <lineage>
        <taxon>Eukaryota</taxon>
        <taxon>Metazoa</taxon>
        <taxon>Ecdysozoa</taxon>
        <taxon>Nematoda</taxon>
        <taxon>Chromadorea</taxon>
        <taxon>Rhabditida</taxon>
        <taxon>Rhabditina</taxon>
        <taxon>Diplogasteromorpha</taxon>
        <taxon>Diplogasteroidea</taxon>
        <taxon>Neodiplogasteridae</taxon>
        <taxon>Pristionchus</taxon>
    </lineage>
</organism>
<keyword evidence="2" id="KW-1185">Reference proteome</keyword>